<dbReference type="GO" id="GO:0016887">
    <property type="term" value="F:ATP hydrolysis activity"/>
    <property type="evidence" value="ECO:0007669"/>
    <property type="project" value="InterPro"/>
</dbReference>
<feature type="region of interest" description="Disordered" evidence="4">
    <location>
        <begin position="620"/>
        <end position="644"/>
    </location>
</feature>
<dbReference type="RefSeq" id="WP_086071422.1">
    <property type="nucleotide sequence ID" value="NZ_CP021109.1"/>
</dbReference>
<keyword evidence="7" id="KW-1185">Reference proteome</keyword>
<evidence type="ECO:0000256" key="3">
    <source>
        <dbReference type="ARBA" id="ARBA00022840"/>
    </source>
</evidence>
<gene>
    <name evidence="6" type="ORF">CAL13_02605</name>
</gene>
<evidence type="ECO:0000259" key="5">
    <source>
        <dbReference type="PROSITE" id="PS50893"/>
    </source>
</evidence>
<keyword evidence="1" id="KW-0472">Membrane</keyword>
<dbReference type="AlphaFoldDB" id="A0A1W6YWD9"/>
<evidence type="ECO:0000256" key="1">
    <source>
        <dbReference type="ARBA" id="ARBA00022475"/>
    </source>
</evidence>
<dbReference type="CDD" id="cd03230">
    <property type="entry name" value="ABC_DR_subfamily_A"/>
    <property type="match status" value="1"/>
</dbReference>
<feature type="compositionally biased region" description="Low complexity" evidence="4">
    <location>
        <begin position="346"/>
        <end position="362"/>
    </location>
</feature>
<dbReference type="EMBL" id="CP021109">
    <property type="protein sequence ID" value="ARP85229.1"/>
    <property type="molecule type" value="Genomic_DNA"/>
</dbReference>
<keyword evidence="1" id="KW-1003">Cell membrane</keyword>
<keyword evidence="2" id="KW-0547">Nucleotide-binding</keyword>
<dbReference type="Pfam" id="PF00005">
    <property type="entry name" value="ABC_tran"/>
    <property type="match status" value="2"/>
</dbReference>
<dbReference type="InterPro" id="IPR027417">
    <property type="entry name" value="P-loop_NTPase"/>
</dbReference>
<dbReference type="InterPro" id="IPR003439">
    <property type="entry name" value="ABC_transporter-like_ATP-bd"/>
</dbReference>
<accession>A0A1W6YWD9</accession>
<keyword evidence="3 6" id="KW-0067">ATP-binding</keyword>
<dbReference type="InterPro" id="IPR017871">
    <property type="entry name" value="ABC_transporter-like_CS"/>
</dbReference>
<sequence>MDRDSGVAVMARDVGKRFQVKAPKRIVQALRGVTLQAGRGTVTALVGPDGAGKTTFLRLIAGLMRADEGDLQVLGHDAGRDPQAVQNRISYMPQRFGLYADLSVHENLDLYADLHGVPMDGRRERYARLLEMTDLTRFTGRLAGKLSGGMKQKLGLACTLVRSPDLLLLDEPTVGVDPLSRRELWEIIDRMVRDETLTVLVATAYLDEAERCAQVHVLHEGRLLAQGTPAEISAHAQGLCYVVAPAPDEAPRRRQARLLDRADLVVDAVPRGGDVRFILRPGADIAALGEDAANAEPSPARLEDGFMMLLRMRAADAQRGHEASPHGHEDREMAADALDDSAMRHASATQTANAALASASTAGRNGGQDPASPVIEVKDLVRKFGDFTAVDRTTFSVSRGEIFGLLGPNGAGKTTTFRMLCGLLPASGGSARVAGMDLRTARAQARARIGYVSQAFALYGDLTALENLRFFGGAYGLYGARLRTRIDAVTEQFALRGQLDQAAGRLAGGIKQRLAMAVGLLHEPEILFLDEPTSGADPLARRAFWRRITALADTGTTIVITTHFMEEAEYCDRIVIQDAGQLLALGTPAAVRAQAGATPERRMTMEEAFIGIVEHGRSRMNGQAGNAAPSGQAGAMRPAAETSP</sequence>
<dbReference type="Proteomes" id="UP000194139">
    <property type="component" value="Chromosome"/>
</dbReference>
<feature type="domain" description="ABC transporter" evidence="5">
    <location>
        <begin position="375"/>
        <end position="604"/>
    </location>
</feature>
<dbReference type="Gene3D" id="3.40.50.300">
    <property type="entry name" value="P-loop containing nucleotide triphosphate hydrolases"/>
    <property type="match status" value="2"/>
</dbReference>
<dbReference type="PROSITE" id="PS50893">
    <property type="entry name" value="ABC_TRANSPORTER_2"/>
    <property type="match status" value="2"/>
</dbReference>
<dbReference type="PROSITE" id="PS00211">
    <property type="entry name" value="ABC_TRANSPORTER_1"/>
    <property type="match status" value="1"/>
</dbReference>
<feature type="region of interest" description="Disordered" evidence="4">
    <location>
        <begin position="341"/>
        <end position="372"/>
    </location>
</feature>
<feature type="domain" description="ABC transporter" evidence="5">
    <location>
        <begin position="9"/>
        <end position="245"/>
    </location>
</feature>
<organism evidence="6 7">
    <name type="scientific">Bordetella genomosp. 9</name>
    <dbReference type="NCBI Taxonomy" id="1416803"/>
    <lineage>
        <taxon>Bacteria</taxon>
        <taxon>Pseudomonadati</taxon>
        <taxon>Pseudomonadota</taxon>
        <taxon>Betaproteobacteria</taxon>
        <taxon>Burkholderiales</taxon>
        <taxon>Alcaligenaceae</taxon>
        <taxon>Bordetella</taxon>
    </lineage>
</organism>
<dbReference type="SUPFAM" id="SSF52540">
    <property type="entry name" value="P-loop containing nucleoside triphosphate hydrolases"/>
    <property type="match status" value="2"/>
</dbReference>
<evidence type="ECO:0000313" key="6">
    <source>
        <dbReference type="EMBL" id="ARP85229.1"/>
    </source>
</evidence>
<evidence type="ECO:0000256" key="4">
    <source>
        <dbReference type="SAM" id="MobiDB-lite"/>
    </source>
</evidence>
<dbReference type="GO" id="GO:0005524">
    <property type="term" value="F:ATP binding"/>
    <property type="evidence" value="ECO:0007669"/>
    <property type="project" value="UniProtKB-KW"/>
</dbReference>
<evidence type="ECO:0000256" key="2">
    <source>
        <dbReference type="ARBA" id="ARBA00022741"/>
    </source>
</evidence>
<proteinExistence type="predicted"/>
<name>A0A1W6YWD9_9BORD</name>
<dbReference type="InterPro" id="IPR003593">
    <property type="entry name" value="AAA+_ATPase"/>
</dbReference>
<dbReference type="PANTHER" id="PTHR43038">
    <property type="entry name" value="ATP-BINDING CASSETTE, SUB-FAMILY H, MEMBER 1"/>
    <property type="match status" value="1"/>
</dbReference>
<dbReference type="PANTHER" id="PTHR43038:SF3">
    <property type="entry name" value="ABC TRANSPORTER G FAMILY MEMBER 20 ISOFORM X1"/>
    <property type="match status" value="1"/>
</dbReference>
<dbReference type="SMART" id="SM00382">
    <property type="entry name" value="AAA"/>
    <property type="match status" value="2"/>
</dbReference>
<evidence type="ECO:0000313" key="7">
    <source>
        <dbReference type="Proteomes" id="UP000194139"/>
    </source>
</evidence>
<protein>
    <submittedName>
        <fullName evidence="6">ABC transporter ATP-binding protein</fullName>
    </submittedName>
</protein>
<reference evidence="6 7" key="1">
    <citation type="submission" date="2017-05" db="EMBL/GenBank/DDBJ databases">
        <title>Complete and WGS of Bordetella genogroups.</title>
        <authorList>
            <person name="Spilker T."/>
            <person name="LiPuma J."/>
        </authorList>
    </citation>
    <scope>NUCLEOTIDE SEQUENCE [LARGE SCALE GENOMIC DNA]</scope>
    <source>
        <strain evidence="6 7">AU17164</strain>
    </source>
</reference>